<dbReference type="PANTHER" id="PTHR11493:SF54">
    <property type="entry name" value="ANAEROBIC SULFITE REDUCTASE SUBUNIT C"/>
    <property type="match status" value="1"/>
</dbReference>
<dbReference type="OrthoDB" id="15347at2157"/>
<sequence length="410" mass="45250">MPANTSSMGDTADQRTRIRIVVHKLAFRSGDLTPVNHPEKLAPIPYTNYVPETLLRNMGKWVKTELITPAIVKHVSETGEEVYSVKVIGPPNSRFSADTLEKLCDLADMYGIGVIRPTPQGNVEILTDEEERARKLEEELRKNGFLVGGWGNHLWNIQPCTAYLTCTTAVIDAPSIAKALGDALVEYVYEKETPAHLSIKVSGCPNACGGAIDVADVAVVGYPAQTPMVDDKWFSSIGSPLDVTAACPVGAITPKRDPSTGKAYGIVIRPELCIACGRCRDTVDAIVYDPKKTGVMVLVGGKASNTGPNGQLMSRIVVPYIPSEPPRWPTLVKVVKRIVDTWVVNANKGERIGDWISRIGWDKFFELTGLPDVRKYLRFSEKPGPLYQPLYRRRLTETYAYLFREYASKI</sequence>
<dbReference type="STRING" id="397948.Cmaq_0854"/>
<dbReference type="EC" id="1.8.99.3" evidence="7"/>
<dbReference type="InterPro" id="IPR011808">
    <property type="entry name" value="DsrB"/>
</dbReference>
<keyword evidence="7" id="KW-0560">Oxidoreductase</keyword>
<keyword evidence="3" id="KW-0408">Iron</keyword>
<dbReference type="InterPro" id="IPR036136">
    <property type="entry name" value="Nit/Sulf_reduc_fer-like_dom_sf"/>
</dbReference>
<gene>
    <name evidence="7" type="ordered locus">Cmaq_0854</name>
</gene>
<dbReference type="GO" id="GO:0046872">
    <property type="term" value="F:metal ion binding"/>
    <property type="evidence" value="ECO:0007669"/>
    <property type="project" value="UniProtKB-KW"/>
</dbReference>
<dbReference type="HOGENOM" id="CLU_044442_0_0_2"/>
<dbReference type="SUPFAM" id="SSF55124">
    <property type="entry name" value="Nitrite/Sulfite reductase N-terminal domain-like"/>
    <property type="match status" value="1"/>
</dbReference>
<dbReference type="RefSeq" id="WP_012185908.1">
    <property type="nucleotide sequence ID" value="NC_009954.1"/>
</dbReference>
<organism evidence="7 8">
    <name type="scientific">Caldivirga maquilingensis (strain ATCC 700844 / DSM 13496 / JCM 10307 / IC-167)</name>
    <dbReference type="NCBI Taxonomy" id="397948"/>
    <lineage>
        <taxon>Archaea</taxon>
        <taxon>Thermoproteota</taxon>
        <taxon>Thermoprotei</taxon>
        <taxon>Thermoproteales</taxon>
        <taxon>Thermoproteaceae</taxon>
        <taxon>Caldivirga</taxon>
    </lineage>
</organism>
<dbReference type="SUPFAM" id="SSF54862">
    <property type="entry name" value="4Fe-4S ferredoxins"/>
    <property type="match status" value="1"/>
</dbReference>
<evidence type="ECO:0000313" key="7">
    <source>
        <dbReference type="EMBL" id="ABW01689.1"/>
    </source>
</evidence>
<dbReference type="Gene3D" id="3.30.70.3340">
    <property type="match status" value="1"/>
</dbReference>
<evidence type="ECO:0000256" key="3">
    <source>
        <dbReference type="ARBA" id="ARBA00023004"/>
    </source>
</evidence>
<dbReference type="Proteomes" id="UP000001137">
    <property type="component" value="Chromosome"/>
</dbReference>
<dbReference type="Gene3D" id="3.30.70.20">
    <property type="match status" value="1"/>
</dbReference>
<feature type="domain" description="Nitrite/sulphite reductase 4Fe-4S" evidence="5">
    <location>
        <begin position="150"/>
        <end position="368"/>
    </location>
</feature>
<accession>A8MD33</accession>
<evidence type="ECO:0000256" key="4">
    <source>
        <dbReference type="ARBA" id="ARBA00023014"/>
    </source>
</evidence>
<dbReference type="InterPro" id="IPR006067">
    <property type="entry name" value="NO2/SO3_Rdtase_4Fe4S_dom"/>
</dbReference>
<dbReference type="Pfam" id="PF01077">
    <property type="entry name" value="NIR_SIR"/>
    <property type="match status" value="1"/>
</dbReference>
<keyword evidence="8" id="KW-1185">Reference proteome</keyword>
<evidence type="ECO:0000313" key="8">
    <source>
        <dbReference type="Proteomes" id="UP000001137"/>
    </source>
</evidence>
<dbReference type="PANTHER" id="PTHR11493">
    <property type="entry name" value="SULFITE REDUCTASE [NADPH] SUBUNIT BETA-RELATED"/>
    <property type="match status" value="1"/>
</dbReference>
<name>A8MD33_CALMQ</name>
<dbReference type="InterPro" id="IPR005117">
    <property type="entry name" value="NiRdtase/SiRdtase_haem-b_fer"/>
</dbReference>
<evidence type="ECO:0000256" key="1">
    <source>
        <dbReference type="ARBA" id="ARBA00022485"/>
    </source>
</evidence>
<dbReference type="Pfam" id="PF03460">
    <property type="entry name" value="NIR_SIR_ferr"/>
    <property type="match status" value="1"/>
</dbReference>
<dbReference type="EMBL" id="CP000852">
    <property type="protein sequence ID" value="ABW01689.1"/>
    <property type="molecule type" value="Genomic_DNA"/>
</dbReference>
<dbReference type="GeneID" id="5709247"/>
<dbReference type="eggNOG" id="arCOG02059">
    <property type="taxonomic scope" value="Archaea"/>
</dbReference>
<dbReference type="SUPFAM" id="SSF56014">
    <property type="entry name" value="Nitrite and sulphite reductase 4Fe-4S domain-like"/>
    <property type="match status" value="1"/>
</dbReference>
<reference evidence="7 8" key="1">
    <citation type="submission" date="2007-10" db="EMBL/GenBank/DDBJ databases">
        <title>Complete sequence of Caldivirga maquilingensis IC-167.</title>
        <authorList>
            <consortium name="US DOE Joint Genome Institute"/>
            <person name="Copeland A."/>
            <person name="Lucas S."/>
            <person name="Lapidus A."/>
            <person name="Barry K."/>
            <person name="Glavina del Rio T."/>
            <person name="Dalin E."/>
            <person name="Tice H."/>
            <person name="Pitluck S."/>
            <person name="Saunders E."/>
            <person name="Brettin T."/>
            <person name="Bruce D."/>
            <person name="Detter J.C."/>
            <person name="Han C."/>
            <person name="Schmutz J."/>
            <person name="Larimer F."/>
            <person name="Land M."/>
            <person name="Hauser L."/>
            <person name="Kyrpides N."/>
            <person name="Ivanova N."/>
            <person name="Biddle J.F."/>
            <person name="Zhang Z."/>
            <person name="Fitz-Gibbon S.T."/>
            <person name="Lowe T.M."/>
            <person name="Saltikov C."/>
            <person name="House C.H."/>
            <person name="Richardson P."/>
        </authorList>
    </citation>
    <scope>NUCLEOTIDE SEQUENCE [LARGE SCALE GENOMIC DNA]</scope>
    <source>
        <strain evidence="8">ATCC 700844 / DSM 13496 / JCM 10307 / IC-167</strain>
    </source>
</reference>
<keyword evidence="2" id="KW-0479">Metal-binding</keyword>
<dbReference type="InterPro" id="IPR045854">
    <property type="entry name" value="NO2/SO3_Rdtase_4Fe4S_sf"/>
</dbReference>
<dbReference type="GO" id="GO:0051539">
    <property type="term" value="F:4 iron, 4 sulfur cluster binding"/>
    <property type="evidence" value="ECO:0007669"/>
    <property type="project" value="UniProtKB-KW"/>
</dbReference>
<evidence type="ECO:0000256" key="2">
    <source>
        <dbReference type="ARBA" id="ARBA00022723"/>
    </source>
</evidence>
<evidence type="ECO:0000259" key="6">
    <source>
        <dbReference type="Pfam" id="PF03460"/>
    </source>
</evidence>
<dbReference type="GO" id="GO:0018551">
    <property type="term" value="F:dissimilatory sulfite reductase (NADH) activity"/>
    <property type="evidence" value="ECO:0007669"/>
    <property type="project" value="InterPro"/>
</dbReference>
<dbReference type="KEGG" id="cma:Cmaq_0854"/>
<dbReference type="AlphaFoldDB" id="A8MD33"/>
<dbReference type="GO" id="GO:0009055">
    <property type="term" value="F:electron transfer activity"/>
    <property type="evidence" value="ECO:0007669"/>
    <property type="project" value="InterPro"/>
</dbReference>
<dbReference type="InterPro" id="IPR045169">
    <property type="entry name" value="NO2/SO3_Rdtase_4Fe4S_prot"/>
</dbReference>
<feature type="domain" description="Nitrite/Sulfite reductase ferredoxin-like" evidence="6">
    <location>
        <begin position="74"/>
        <end position="142"/>
    </location>
</feature>
<proteinExistence type="predicted"/>
<keyword evidence="1" id="KW-0004">4Fe-4S</keyword>
<evidence type="ECO:0000259" key="5">
    <source>
        <dbReference type="Pfam" id="PF01077"/>
    </source>
</evidence>
<dbReference type="GO" id="GO:0020037">
    <property type="term" value="F:heme binding"/>
    <property type="evidence" value="ECO:0007669"/>
    <property type="project" value="InterPro"/>
</dbReference>
<dbReference type="Gene3D" id="3.30.413.10">
    <property type="entry name" value="Sulfite Reductase Hemoprotein, domain 1"/>
    <property type="match status" value="1"/>
</dbReference>
<dbReference type="GO" id="GO:0006790">
    <property type="term" value="P:sulfur compound metabolic process"/>
    <property type="evidence" value="ECO:0007669"/>
    <property type="project" value="InterPro"/>
</dbReference>
<keyword evidence="4" id="KW-0411">Iron-sulfur</keyword>
<dbReference type="NCBIfam" id="TIGR02066">
    <property type="entry name" value="dsrB"/>
    <property type="match status" value="1"/>
</dbReference>
<protein>
    <submittedName>
        <fullName evidence="7">Sulfite reductase, dissimilatory-type beta subunit</fullName>
        <ecNumber evidence="7">1.8.99.3</ecNumber>
    </submittedName>
</protein>